<comment type="caution">
    <text evidence="5">The sequence shown here is derived from an EMBL/GenBank/DDBJ whole genome shotgun (WGS) entry which is preliminary data.</text>
</comment>
<dbReference type="PANTHER" id="PTHR33077">
    <property type="entry name" value="PROTEIN TIFY 4A-RELATED-RELATED"/>
    <property type="match status" value="1"/>
</dbReference>
<comment type="function">
    <text evidence="2">Repressor of jasmonate responses.</text>
</comment>
<evidence type="ECO:0000256" key="3">
    <source>
        <dbReference type="SAM" id="MobiDB-lite"/>
    </source>
</evidence>
<proteinExistence type="inferred from homology"/>
<dbReference type="AlphaFoldDB" id="A0A7J7M7W3"/>
<dbReference type="InterPro" id="IPR040390">
    <property type="entry name" value="TIFY/JAZ"/>
</dbReference>
<comment type="subcellular location">
    <subcellularLocation>
        <location evidence="2">Nucleus</location>
    </subcellularLocation>
</comment>
<dbReference type="SMART" id="SM00979">
    <property type="entry name" value="TIFY"/>
    <property type="match status" value="1"/>
</dbReference>
<reference evidence="5 6" key="1">
    <citation type="journal article" date="2020" name="IScience">
        <title>Genome Sequencing of the Endangered Kingdonia uniflora (Circaeasteraceae, Ranunculales) Reveals Potential Mechanisms of Evolutionary Specialization.</title>
        <authorList>
            <person name="Sun Y."/>
            <person name="Deng T."/>
            <person name="Zhang A."/>
            <person name="Moore M.J."/>
            <person name="Landis J.B."/>
            <person name="Lin N."/>
            <person name="Zhang H."/>
            <person name="Zhang X."/>
            <person name="Huang J."/>
            <person name="Zhang X."/>
            <person name="Sun H."/>
            <person name="Wang H."/>
        </authorList>
    </citation>
    <scope>NUCLEOTIDE SEQUENCE [LARGE SCALE GENOMIC DNA]</scope>
    <source>
        <strain evidence="5">TB1705</strain>
        <tissue evidence="5">Leaf</tissue>
    </source>
</reference>
<dbReference type="InterPro" id="IPR018467">
    <property type="entry name" value="CCT_CS"/>
</dbReference>
<evidence type="ECO:0000256" key="1">
    <source>
        <dbReference type="ARBA" id="ARBA00008614"/>
    </source>
</evidence>
<evidence type="ECO:0000313" key="6">
    <source>
        <dbReference type="Proteomes" id="UP000541444"/>
    </source>
</evidence>
<dbReference type="PANTHER" id="PTHR33077:SF90">
    <property type="entry name" value="PROTEIN TIFY 7"/>
    <property type="match status" value="1"/>
</dbReference>
<dbReference type="GO" id="GO:0031347">
    <property type="term" value="P:regulation of defense response"/>
    <property type="evidence" value="ECO:0007669"/>
    <property type="project" value="UniProtKB-UniRule"/>
</dbReference>
<dbReference type="Pfam" id="PF06200">
    <property type="entry name" value="tify"/>
    <property type="match status" value="1"/>
</dbReference>
<organism evidence="5 6">
    <name type="scientific">Kingdonia uniflora</name>
    <dbReference type="NCBI Taxonomy" id="39325"/>
    <lineage>
        <taxon>Eukaryota</taxon>
        <taxon>Viridiplantae</taxon>
        <taxon>Streptophyta</taxon>
        <taxon>Embryophyta</taxon>
        <taxon>Tracheophyta</taxon>
        <taxon>Spermatophyta</taxon>
        <taxon>Magnoliopsida</taxon>
        <taxon>Ranunculales</taxon>
        <taxon>Circaeasteraceae</taxon>
        <taxon>Kingdonia</taxon>
    </lineage>
</organism>
<feature type="domain" description="Tify" evidence="4">
    <location>
        <begin position="202"/>
        <end position="237"/>
    </location>
</feature>
<sequence>MERNFLGLCSKEPITISEDDNNKDGGGLDNLFMRGSGSGMQWPFSNKVSALSHFMPFKTIADERSKKTVYEPIALSSFMPVSTTDAFDANQKAFGSVVQKSLNLDRQEGGNLYTTTTYPLQPVDVHHPSDIRSFPVSNHTISVSASHPFFKSHLAATGHNFSPTPTKQQQPLGGIPVTTPNLMFPYVSSVAVTSEQRNVSKTAGPPTQLTIFYGGSVNVYDDVSPEKAQAIMFLAGNGASTSQTMTTTPRAQVQGPTPKPVVGADGAQGNQSTSPCSGISSPMSVTSHVSAQSGSGNGCNGTDELMAVKPIRAFAAPICQLEPSKAGPSSRGSVASPLMPAAVPQARKASLARFLEKRKERITNATPYNIGKQSSEGIFKAGSIDFSFSGCTGTGSTPVSKEQTPQSWSLALTRDENNCGNLRTTLEM</sequence>
<accession>A0A7J7M7W3</accession>
<feature type="region of interest" description="Disordered" evidence="3">
    <location>
        <begin position="249"/>
        <end position="290"/>
    </location>
</feature>
<name>A0A7J7M7W3_9MAGN</name>
<dbReference type="GO" id="GO:0009611">
    <property type="term" value="P:response to wounding"/>
    <property type="evidence" value="ECO:0007669"/>
    <property type="project" value="UniProtKB-UniRule"/>
</dbReference>
<evidence type="ECO:0000256" key="2">
    <source>
        <dbReference type="RuleBase" id="RU369065"/>
    </source>
</evidence>
<feature type="compositionally biased region" description="Polar residues" evidence="3">
    <location>
        <begin position="268"/>
        <end position="290"/>
    </location>
</feature>
<evidence type="ECO:0000313" key="5">
    <source>
        <dbReference type="EMBL" id="KAF6150864.1"/>
    </source>
</evidence>
<dbReference type="OrthoDB" id="1939212at2759"/>
<dbReference type="PROSITE" id="PS51320">
    <property type="entry name" value="TIFY"/>
    <property type="match status" value="1"/>
</dbReference>
<comment type="similarity">
    <text evidence="1 2">Belongs to the TIFY/JAZ family.</text>
</comment>
<dbReference type="EMBL" id="JACGCM010001726">
    <property type="protein sequence ID" value="KAF6150864.1"/>
    <property type="molecule type" value="Genomic_DNA"/>
</dbReference>
<keyword evidence="6" id="KW-1185">Reference proteome</keyword>
<dbReference type="GO" id="GO:2000022">
    <property type="term" value="P:regulation of jasmonic acid mediated signaling pathway"/>
    <property type="evidence" value="ECO:0007669"/>
    <property type="project" value="UniProtKB-UniRule"/>
</dbReference>
<keyword evidence="2" id="KW-0539">Nucleus</keyword>
<protein>
    <recommendedName>
        <fullName evidence="2">Protein TIFY</fullName>
    </recommendedName>
    <alternativeName>
        <fullName evidence="2">Jasmonate ZIM domain-containing protein</fullName>
    </alternativeName>
</protein>
<dbReference type="Proteomes" id="UP000541444">
    <property type="component" value="Unassembled WGS sequence"/>
</dbReference>
<evidence type="ECO:0000259" key="4">
    <source>
        <dbReference type="PROSITE" id="PS51320"/>
    </source>
</evidence>
<comment type="domain">
    <text evidence="2">The jas domain is required for interaction with COI1.</text>
</comment>
<gene>
    <name evidence="5" type="ORF">GIB67_020947</name>
</gene>
<dbReference type="GO" id="GO:0005634">
    <property type="term" value="C:nucleus"/>
    <property type="evidence" value="ECO:0007669"/>
    <property type="project" value="UniProtKB-SubCell"/>
</dbReference>
<dbReference type="Pfam" id="PF09425">
    <property type="entry name" value="Jas_motif"/>
    <property type="match status" value="1"/>
</dbReference>
<dbReference type="InterPro" id="IPR010399">
    <property type="entry name" value="Tify_dom"/>
</dbReference>
<keyword evidence="2" id="KW-1184">Jasmonic acid signaling pathway</keyword>